<proteinExistence type="predicted"/>
<dbReference type="Proteomes" id="UP000703295">
    <property type="component" value="Unassembled WGS sequence"/>
</dbReference>
<evidence type="ECO:0000313" key="2">
    <source>
        <dbReference type="Proteomes" id="UP000703295"/>
    </source>
</evidence>
<protein>
    <recommendedName>
        <fullName evidence="3">Phage protein</fullName>
    </recommendedName>
</protein>
<sequence>MKLNFKELRVFNSLSRTQHSVEDVREMFADAIYASGRGIASLELCRKIYNSIGEEEYNEKEVDMIQAYANLGSPRFIDAINEMVKNAKNDTTSK</sequence>
<organism evidence="1 2">
    <name type="scientific">Bacteroides mediterraneensis</name>
    <dbReference type="NCBI Taxonomy" id="1841856"/>
    <lineage>
        <taxon>Bacteria</taxon>
        <taxon>Pseudomonadati</taxon>
        <taxon>Bacteroidota</taxon>
        <taxon>Bacteroidia</taxon>
        <taxon>Bacteroidales</taxon>
        <taxon>Bacteroidaceae</taxon>
        <taxon>Bacteroides</taxon>
    </lineage>
</organism>
<evidence type="ECO:0000313" key="1">
    <source>
        <dbReference type="EMBL" id="MBM6759659.1"/>
    </source>
</evidence>
<keyword evidence="2" id="KW-1185">Reference proteome</keyword>
<reference evidence="1 2" key="1">
    <citation type="journal article" date="2021" name="Sci. Rep.">
        <title>The distribution of antibiotic resistance genes in chicken gut microbiota commensals.</title>
        <authorList>
            <person name="Juricova H."/>
            <person name="Matiasovicova J."/>
            <person name="Kubasova T."/>
            <person name="Cejkova D."/>
            <person name="Rychlik I."/>
        </authorList>
    </citation>
    <scope>NUCLEOTIDE SEQUENCE [LARGE SCALE GENOMIC DNA]</scope>
    <source>
        <strain evidence="1 2">An801</strain>
    </source>
</reference>
<gene>
    <name evidence="1" type="ORF">H6A31_13395</name>
</gene>
<dbReference type="EMBL" id="JACJJW010000051">
    <property type="protein sequence ID" value="MBM6759659.1"/>
    <property type="molecule type" value="Genomic_DNA"/>
</dbReference>
<comment type="caution">
    <text evidence="1">The sequence shown here is derived from an EMBL/GenBank/DDBJ whole genome shotgun (WGS) entry which is preliminary data.</text>
</comment>
<dbReference type="RefSeq" id="WP_204477035.1">
    <property type="nucleotide sequence ID" value="NZ_JACJJW010000051.1"/>
</dbReference>
<evidence type="ECO:0008006" key="3">
    <source>
        <dbReference type="Google" id="ProtNLM"/>
    </source>
</evidence>
<name>A0ABS2EZI8_9BACE</name>
<accession>A0ABS2EZI8</accession>